<dbReference type="InterPro" id="IPR004380">
    <property type="entry name" value="Asp_race"/>
</dbReference>
<dbReference type="InterPro" id="IPR015942">
    <property type="entry name" value="Asp/Glu/hydantoin_racemase"/>
</dbReference>
<gene>
    <name evidence="3" type="ORF">UFOPK2579_00381</name>
</gene>
<name>A0A6J6NV55_9ZZZZ</name>
<accession>A0A6J6NV55</accession>
<keyword evidence="2" id="KW-0413">Isomerase</keyword>
<dbReference type="PANTHER" id="PTHR21198:SF7">
    <property type="entry name" value="ASPARTATE-GLUTAMATE RACEMASE FAMILY"/>
    <property type="match status" value="1"/>
</dbReference>
<evidence type="ECO:0000313" key="3">
    <source>
        <dbReference type="EMBL" id="CAB4690549.1"/>
    </source>
</evidence>
<dbReference type="SUPFAM" id="SSF53681">
    <property type="entry name" value="Aspartate/glutamate racemase"/>
    <property type="match status" value="2"/>
</dbReference>
<dbReference type="InterPro" id="IPR001920">
    <property type="entry name" value="Asp/Glu_race"/>
</dbReference>
<dbReference type="AlphaFoldDB" id="A0A6J6NV55"/>
<organism evidence="3">
    <name type="scientific">freshwater metagenome</name>
    <dbReference type="NCBI Taxonomy" id="449393"/>
    <lineage>
        <taxon>unclassified sequences</taxon>
        <taxon>metagenomes</taxon>
        <taxon>ecological metagenomes</taxon>
    </lineage>
</organism>
<dbReference type="EMBL" id="CAEZXR010000028">
    <property type="protein sequence ID" value="CAB4690549.1"/>
    <property type="molecule type" value="Genomic_DNA"/>
</dbReference>
<dbReference type="GO" id="GO:0047661">
    <property type="term" value="F:amino-acid racemase activity"/>
    <property type="evidence" value="ECO:0007669"/>
    <property type="project" value="InterPro"/>
</dbReference>
<dbReference type="Pfam" id="PF01177">
    <property type="entry name" value="Asp_Glu_race"/>
    <property type="match status" value="1"/>
</dbReference>
<dbReference type="PANTHER" id="PTHR21198">
    <property type="entry name" value="GLUTAMATE RACEMASE"/>
    <property type="match status" value="1"/>
</dbReference>
<evidence type="ECO:0000256" key="1">
    <source>
        <dbReference type="ARBA" id="ARBA00007847"/>
    </source>
</evidence>
<reference evidence="3" key="1">
    <citation type="submission" date="2020-05" db="EMBL/GenBank/DDBJ databases">
        <authorList>
            <person name="Chiriac C."/>
            <person name="Salcher M."/>
            <person name="Ghai R."/>
            <person name="Kavagutti S V."/>
        </authorList>
    </citation>
    <scope>NUCLEOTIDE SEQUENCE</scope>
</reference>
<dbReference type="Gene3D" id="3.40.50.1860">
    <property type="match status" value="2"/>
</dbReference>
<dbReference type="NCBIfam" id="TIGR00035">
    <property type="entry name" value="asp_race"/>
    <property type="match status" value="1"/>
</dbReference>
<evidence type="ECO:0000256" key="2">
    <source>
        <dbReference type="ARBA" id="ARBA00023235"/>
    </source>
</evidence>
<sequence length="229" mass="24177">MQTIGLIGGMSWESSSAYYEALNTGVQQRLGGLSSARVLLSSVDFAQVTALQEAEDWDAVAGVLVAAAEGVERAGADFLMLATTTFHRVADQVAAAVDLPVVHLADVVAQACLAQGVTSVGFLGTTFAMSRTFFTDRIASHGITVHVPDERHHAELNRIIYEELVAGRVLDSSRRTVVGLISELWDAGAGGVILGCTELESLVRQADSELPLFPCTTLHVAAALDRALG</sequence>
<protein>
    <submittedName>
        <fullName evidence="3">Unannotated protein</fullName>
    </submittedName>
</protein>
<comment type="similarity">
    <text evidence="1">Belongs to the aspartate/glutamate racemases family.</text>
</comment>
<proteinExistence type="inferred from homology"/>